<evidence type="ECO:0000313" key="2">
    <source>
        <dbReference type="Proteomes" id="UP000030428"/>
    </source>
</evidence>
<sequence>MRQMITILLIGMIPLKAQAGITMSNVLEFIFDQSEIGKLEQAELSLSEDGSAWGMKFKQAQTTDDQKNEEIWRIGIYFEGNFRLLKNKFTIPSNAKHKDACLQGPIISPNGKRWGLTYRKRSEGGDCEIPKKDSCDVLINLETFGPFYNCGQLKFSATDNFSFIAQKTSDENKQLYSRIIRKLIINKKDKPIDTFIQLNDGSELPKIVYSPDGNHWLLGACTAANYYCYVQEKGNNTAKGPYQTISNIYYWGDWDKPDNRAWAIIYFKGNEDKVLVNTEKEPLPPYDQIKVLKFAHSQHQAKAWGMIYEDKLSDNKNSFYINDAVWPDKQIPIYSNLDDLTFAPNGRFLAFSYQKTKRTNWQTDIYSLENGQLKKYLTAEPCGEVECDFSTIEQLTISDDPEQFWGYVGADSNGKQYLVMYENKSHFQTLGPFNDIEGFYITPDGYSWGMRYTSSYDSGYYIYDRYAGLSKYEGISSRSSSELYFSINDNKPLWGFVYKGRKSHKENTNQYYVIINGTKITSREGKRGGFNHASIALLKKDGKKEIFSLVYLDKVTNKNRQIYRIRVNEIKQPYILAPIEPAWATSHTPNVGYQKVLQIGEQDFCKESSEPAEIERVCIKGLKSSKIAALRLFFKRLGLERGKTDLEIHQCDDTLKCRKPIISASKLIEFLEEKEGITNYSVNKSNFWLDIPVRGLPIQIRYEVKGDFELLGHSRLEYPFGYEITRIEYMPVEVKN</sequence>
<keyword evidence="2" id="KW-1185">Reference proteome</keyword>
<comment type="caution">
    <text evidence="1">The sequence shown here is derived from an EMBL/GenBank/DDBJ whole genome shotgun (WGS) entry which is preliminary data.</text>
</comment>
<dbReference type="SUPFAM" id="SSF82171">
    <property type="entry name" value="DPP6 N-terminal domain-like"/>
    <property type="match status" value="1"/>
</dbReference>
<reference evidence="1 2" key="1">
    <citation type="journal article" date="2016" name="Front. Microbiol.">
        <title>Single-Cell (Meta-)Genomics of a Dimorphic Candidatus Thiomargarita nelsonii Reveals Genomic Plasticity.</title>
        <authorList>
            <person name="Flood B.E."/>
            <person name="Fliss P."/>
            <person name="Jones D.S."/>
            <person name="Dick G.J."/>
            <person name="Jain S."/>
            <person name="Kaster A.K."/>
            <person name="Winkel M."/>
            <person name="Mussmann M."/>
            <person name="Bailey J."/>
        </authorList>
    </citation>
    <scope>NUCLEOTIDE SEQUENCE [LARGE SCALE GENOMIC DNA]</scope>
    <source>
        <strain evidence="1">Hydrate Ridge</strain>
    </source>
</reference>
<dbReference type="EMBL" id="JSZA02000021">
    <property type="protein sequence ID" value="TGO03385.1"/>
    <property type="molecule type" value="Genomic_DNA"/>
</dbReference>
<organism evidence="1 2">
    <name type="scientific">Candidatus Thiomargarita nelsonii</name>
    <dbReference type="NCBI Taxonomy" id="1003181"/>
    <lineage>
        <taxon>Bacteria</taxon>
        <taxon>Pseudomonadati</taxon>
        <taxon>Pseudomonadota</taxon>
        <taxon>Gammaproteobacteria</taxon>
        <taxon>Thiotrichales</taxon>
        <taxon>Thiotrichaceae</taxon>
        <taxon>Thiomargarita</taxon>
    </lineage>
</organism>
<protein>
    <submittedName>
        <fullName evidence="1">Uncharacterized protein</fullName>
    </submittedName>
</protein>
<proteinExistence type="predicted"/>
<gene>
    <name evidence="1" type="ORF">PN36_07280</name>
</gene>
<accession>A0A4E0QWL4</accession>
<name>A0A4E0QWL4_9GAMM</name>
<dbReference type="Proteomes" id="UP000030428">
    <property type="component" value="Unassembled WGS sequence"/>
</dbReference>
<dbReference type="AlphaFoldDB" id="A0A4E0QWL4"/>
<evidence type="ECO:0000313" key="1">
    <source>
        <dbReference type="EMBL" id="TGO03385.1"/>
    </source>
</evidence>